<reference evidence="4" key="2">
    <citation type="journal article" date="2015" name="Genome Announc.">
        <title>Draft Genome Sequence of Filamentous Marine Cyanobacterium Lyngbya confervoides Strain BDU141951.</title>
        <authorList>
            <person name="Chandrababunaidu M.M."/>
            <person name="Sen D."/>
            <person name="Tripathy S."/>
        </authorList>
    </citation>
    <scope>NUCLEOTIDE SEQUENCE</scope>
    <source>
        <strain evidence="4">BDU141951</strain>
    </source>
</reference>
<proteinExistence type="inferred from homology"/>
<comment type="similarity">
    <text evidence="1 2">Belongs to the UPF0225 family.</text>
</comment>
<reference evidence="4" key="3">
    <citation type="submission" date="2020-02" db="EMBL/GenBank/DDBJ databases">
        <authorList>
            <person name="Sarangi A.N."/>
            <person name="Ghosh S."/>
            <person name="Mukherjee M."/>
            <person name="Tripathy S."/>
        </authorList>
    </citation>
    <scope>NUCLEOTIDE SEQUENCE</scope>
    <source>
        <strain evidence="4">BDU141951</strain>
    </source>
</reference>
<dbReference type="Pfam" id="PF02810">
    <property type="entry name" value="SEC-C"/>
    <property type="match status" value="1"/>
</dbReference>
<dbReference type="InterPro" id="IPR004027">
    <property type="entry name" value="SEC_C_motif"/>
</dbReference>
<gene>
    <name evidence="4" type="ORF">QQ91_021285</name>
</gene>
<organism evidence="4">
    <name type="scientific">Lyngbya confervoides BDU141951</name>
    <dbReference type="NCBI Taxonomy" id="1574623"/>
    <lineage>
        <taxon>Bacteria</taxon>
        <taxon>Bacillati</taxon>
        <taxon>Cyanobacteriota</taxon>
        <taxon>Cyanophyceae</taxon>
        <taxon>Oscillatoriophycideae</taxon>
        <taxon>Oscillatoriales</taxon>
        <taxon>Microcoleaceae</taxon>
        <taxon>Lyngbya</taxon>
    </lineage>
</organism>
<name>A0A0C1YJX0_9CYAN</name>
<accession>A0A0C1YJX0</accession>
<dbReference type="InterPro" id="IPR048469">
    <property type="entry name" value="YchJ-like_M"/>
</dbReference>
<evidence type="ECO:0000256" key="1">
    <source>
        <dbReference type="ARBA" id="ARBA00010839"/>
    </source>
</evidence>
<dbReference type="InterPro" id="IPR023006">
    <property type="entry name" value="YchJ-like"/>
</dbReference>
<dbReference type="PANTHER" id="PTHR33747">
    <property type="entry name" value="UPF0225 PROTEIN SCO1677"/>
    <property type="match status" value="1"/>
</dbReference>
<protein>
    <recommendedName>
        <fullName evidence="2">UPF0225 protein QQ91_021285</fullName>
    </recommendedName>
</protein>
<dbReference type="Gene3D" id="3.10.450.50">
    <property type="match status" value="1"/>
</dbReference>
<evidence type="ECO:0000259" key="3">
    <source>
        <dbReference type="Pfam" id="PF17775"/>
    </source>
</evidence>
<dbReference type="AlphaFoldDB" id="A0A0C1YJX0"/>
<dbReference type="SUPFAM" id="SSF103642">
    <property type="entry name" value="Sec-C motif"/>
    <property type="match status" value="1"/>
</dbReference>
<comment type="caution">
    <text evidence="4">The sequence shown here is derived from an EMBL/GenBank/DDBJ whole genome shotgun (WGS) entry which is preliminary data.</text>
</comment>
<dbReference type="InterPro" id="IPR032710">
    <property type="entry name" value="NTF2-like_dom_sf"/>
</dbReference>
<dbReference type="HAMAP" id="MF_00612">
    <property type="entry name" value="UPF0225"/>
    <property type="match status" value="1"/>
</dbReference>
<dbReference type="Pfam" id="PF17775">
    <property type="entry name" value="YchJ_M-like"/>
    <property type="match status" value="1"/>
</dbReference>
<dbReference type="NCBIfam" id="NF002486">
    <property type="entry name" value="PRK01752.1"/>
    <property type="match status" value="1"/>
</dbReference>
<dbReference type="PANTHER" id="PTHR33747:SF1">
    <property type="entry name" value="ADENYLATE CYCLASE-ASSOCIATED CAP C-TERMINAL DOMAIN-CONTAINING PROTEIN"/>
    <property type="match status" value="1"/>
</dbReference>
<reference evidence="4" key="1">
    <citation type="submission" date="2014-11" db="EMBL/GenBank/DDBJ databases">
        <authorList>
            <person name="Malar M.C."/>
            <person name="Sen D."/>
            <person name="Tripathy S."/>
        </authorList>
    </citation>
    <scope>NUCLEOTIDE SEQUENCE</scope>
    <source>
        <strain evidence="4">BDU141951</strain>
    </source>
</reference>
<sequence length="158" mass="18033">MTAFTQCPCGSQRPLLRCCEPYLSGQQAAPTAEALMRSRYTAYVQQNIDYLMATHHPTQRRLSDRATLRQSMQNTTWLGLTILSTQQGQPDDDTGIVEFVARFQADQPGQIHERSRFQKQKGIWFYLDGEHLPPVTPKRNEPCWCGSGKKYKQCHGKA</sequence>
<dbReference type="EMBL" id="JTHE02000003">
    <property type="protein sequence ID" value="NEV69635.1"/>
    <property type="molecule type" value="Genomic_DNA"/>
</dbReference>
<dbReference type="NCBIfam" id="NF002449">
    <property type="entry name" value="PRK01617.1"/>
    <property type="match status" value="1"/>
</dbReference>
<evidence type="ECO:0000313" key="4">
    <source>
        <dbReference type="EMBL" id="NEV69635.1"/>
    </source>
</evidence>
<evidence type="ECO:0000256" key="2">
    <source>
        <dbReference type="HAMAP-Rule" id="MF_00612"/>
    </source>
</evidence>
<dbReference type="SUPFAM" id="SSF54427">
    <property type="entry name" value="NTF2-like"/>
    <property type="match status" value="1"/>
</dbReference>
<feature type="domain" description="YchJ-like middle NTF2-like" evidence="3">
    <location>
        <begin position="31"/>
        <end position="129"/>
    </location>
</feature>